<dbReference type="PANTHER" id="PTHR34846:SF10">
    <property type="entry name" value="CYTOPLASMIC PROTEIN"/>
    <property type="match status" value="1"/>
</dbReference>
<dbReference type="KEGG" id="pbk:Back11_13260"/>
<dbReference type="Pfam" id="PF02627">
    <property type="entry name" value="CMD"/>
    <property type="match status" value="1"/>
</dbReference>
<dbReference type="InterPro" id="IPR003779">
    <property type="entry name" value="CMD-like"/>
</dbReference>
<dbReference type="SUPFAM" id="SSF69118">
    <property type="entry name" value="AhpD-like"/>
    <property type="match status" value="1"/>
</dbReference>
<proteinExistence type="predicted"/>
<organism evidence="1 2">
    <name type="scientific">Paenibacillus baekrokdamisoli</name>
    <dbReference type="NCBI Taxonomy" id="1712516"/>
    <lineage>
        <taxon>Bacteria</taxon>
        <taxon>Bacillati</taxon>
        <taxon>Bacillota</taxon>
        <taxon>Bacilli</taxon>
        <taxon>Bacillales</taxon>
        <taxon>Paenibacillaceae</taxon>
        <taxon>Paenibacillus</taxon>
    </lineage>
</organism>
<dbReference type="Proteomes" id="UP000275368">
    <property type="component" value="Chromosome"/>
</dbReference>
<protein>
    <submittedName>
        <fullName evidence="1">Uncharacterized protein</fullName>
    </submittedName>
</protein>
<gene>
    <name evidence="1" type="primary">ydfG</name>
    <name evidence="1" type="ORF">Back11_13260</name>
</gene>
<sequence>MRFNYREVNPGAFQAMLKFDQFANSVDIDPILRELIKIRVSQLNGCAFCIDSHTRDARKIGESEQRIYLLNAWRETTLFSAQEKAALHLAEAMTRISEHGLTDEVYEQARAHYNEKQIIDLIMIINVINSWNRIGVSMQLDPGQNK</sequence>
<evidence type="ECO:0000313" key="1">
    <source>
        <dbReference type="EMBL" id="BBH19981.1"/>
    </source>
</evidence>
<dbReference type="NCBIfam" id="TIGR00778">
    <property type="entry name" value="ahpD_dom"/>
    <property type="match status" value="1"/>
</dbReference>
<reference evidence="1 2" key="1">
    <citation type="submission" date="2018-11" db="EMBL/GenBank/DDBJ databases">
        <title>Complete genome sequence of Paenibacillus baekrokdamisoli strain KCTC 33723.</title>
        <authorList>
            <person name="Kang S.W."/>
            <person name="Lee K.C."/>
            <person name="Kim K.K."/>
            <person name="Kim J.S."/>
            <person name="Kim D.S."/>
            <person name="Ko S.H."/>
            <person name="Yang S.H."/>
            <person name="Lee J.S."/>
        </authorList>
    </citation>
    <scope>NUCLEOTIDE SEQUENCE [LARGE SCALE GENOMIC DNA]</scope>
    <source>
        <strain evidence="1 2">KCTC 33723</strain>
    </source>
</reference>
<dbReference type="InterPro" id="IPR029032">
    <property type="entry name" value="AhpD-like"/>
</dbReference>
<dbReference type="Gene3D" id="1.20.1290.10">
    <property type="entry name" value="AhpD-like"/>
    <property type="match status" value="1"/>
</dbReference>
<dbReference type="InterPro" id="IPR004675">
    <property type="entry name" value="AhpD_core"/>
</dbReference>
<dbReference type="PANTHER" id="PTHR34846">
    <property type="entry name" value="4-CARBOXYMUCONOLACTONE DECARBOXYLASE FAMILY PROTEIN (AFU_ORTHOLOGUE AFUA_6G11590)"/>
    <property type="match status" value="1"/>
</dbReference>
<name>A0A3G9J2C1_9BACL</name>
<dbReference type="EMBL" id="AP019308">
    <property type="protein sequence ID" value="BBH19981.1"/>
    <property type="molecule type" value="Genomic_DNA"/>
</dbReference>
<dbReference type="GO" id="GO:0051920">
    <property type="term" value="F:peroxiredoxin activity"/>
    <property type="evidence" value="ECO:0007669"/>
    <property type="project" value="InterPro"/>
</dbReference>
<accession>A0A3G9J2C1</accession>
<keyword evidence="2" id="KW-1185">Reference proteome</keyword>
<dbReference type="AlphaFoldDB" id="A0A3G9J2C1"/>
<evidence type="ECO:0000313" key="2">
    <source>
        <dbReference type="Proteomes" id="UP000275368"/>
    </source>
</evidence>